<organism evidence="2 3">
    <name type="scientific">Schizophyllum amplum</name>
    <dbReference type="NCBI Taxonomy" id="97359"/>
    <lineage>
        <taxon>Eukaryota</taxon>
        <taxon>Fungi</taxon>
        <taxon>Dikarya</taxon>
        <taxon>Basidiomycota</taxon>
        <taxon>Agaricomycotina</taxon>
        <taxon>Agaricomycetes</taxon>
        <taxon>Agaricomycetidae</taxon>
        <taxon>Agaricales</taxon>
        <taxon>Schizophyllaceae</taxon>
        <taxon>Schizophyllum</taxon>
    </lineage>
</organism>
<name>A0A550CQ21_9AGAR</name>
<feature type="region of interest" description="Disordered" evidence="1">
    <location>
        <begin position="295"/>
        <end position="316"/>
    </location>
</feature>
<gene>
    <name evidence="2" type="ORF">BD626DRAFT_484049</name>
</gene>
<keyword evidence="3" id="KW-1185">Reference proteome</keyword>
<comment type="caution">
    <text evidence="2">The sequence shown here is derived from an EMBL/GenBank/DDBJ whole genome shotgun (WGS) entry which is preliminary data.</text>
</comment>
<dbReference type="EMBL" id="VDMD01000003">
    <property type="protein sequence ID" value="TRM66864.1"/>
    <property type="molecule type" value="Genomic_DNA"/>
</dbReference>
<feature type="compositionally biased region" description="Polar residues" evidence="1">
    <location>
        <begin position="302"/>
        <end position="314"/>
    </location>
</feature>
<evidence type="ECO:0000256" key="1">
    <source>
        <dbReference type="SAM" id="MobiDB-lite"/>
    </source>
</evidence>
<feature type="compositionally biased region" description="Basic and acidic residues" evidence="1">
    <location>
        <begin position="175"/>
        <end position="188"/>
    </location>
</feature>
<feature type="compositionally biased region" description="Basic residues" evidence="1">
    <location>
        <begin position="244"/>
        <end position="256"/>
    </location>
</feature>
<proteinExistence type="predicted"/>
<feature type="region of interest" description="Disordered" evidence="1">
    <location>
        <begin position="1"/>
        <end position="38"/>
    </location>
</feature>
<dbReference type="OrthoDB" id="3257151at2759"/>
<feature type="region of interest" description="Disordered" evidence="1">
    <location>
        <begin position="175"/>
        <end position="283"/>
    </location>
</feature>
<evidence type="ECO:0000313" key="3">
    <source>
        <dbReference type="Proteomes" id="UP000320762"/>
    </source>
</evidence>
<dbReference type="AlphaFoldDB" id="A0A550CQ21"/>
<feature type="compositionally biased region" description="Low complexity" evidence="1">
    <location>
        <begin position="11"/>
        <end position="20"/>
    </location>
</feature>
<dbReference type="Proteomes" id="UP000320762">
    <property type="component" value="Unassembled WGS sequence"/>
</dbReference>
<feature type="compositionally biased region" description="Basic and acidic residues" evidence="1">
    <location>
        <begin position="208"/>
        <end position="226"/>
    </location>
</feature>
<evidence type="ECO:0000313" key="2">
    <source>
        <dbReference type="EMBL" id="TRM66864.1"/>
    </source>
</evidence>
<reference evidence="2 3" key="1">
    <citation type="journal article" date="2019" name="New Phytol.">
        <title>Comparative genomics reveals unique wood-decay strategies and fruiting body development in the Schizophyllaceae.</title>
        <authorList>
            <person name="Almasi E."/>
            <person name="Sahu N."/>
            <person name="Krizsan K."/>
            <person name="Balint B."/>
            <person name="Kovacs G.M."/>
            <person name="Kiss B."/>
            <person name="Cseklye J."/>
            <person name="Drula E."/>
            <person name="Henrissat B."/>
            <person name="Nagy I."/>
            <person name="Chovatia M."/>
            <person name="Adam C."/>
            <person name="LaButti K."/>
            <person name="Lipzen A."/>
            <person name="Riley R."/>
            <person name="Grigoriev I.V."/>
            <person name="Nagy L.G."/>
        </authorList>
    </citation>
    <scope>NUCLEOTIDE SEQUENCE [LARGE SCALE GENOMIC DNA]</scope>
    <source>
        <strain evidence="2 3">NL-1724</strain>
    </source>
</reference>
<feature type="compositionally biased region" description="Basic residues" evidence="1">
    <location>
        <begin position="265"/>
        <end position="274"/>
    </location>
</feature>
<accession>A0A550CQ21</accession>
<dbReference type="STRING" id="97359.A0A550CQ21"/>
<evidence type="ECO:0008006" key="4">
    <source>
        <dbReference type="Google" id="ProtNLM"/>
    </source>
</evidence>
<sequence length="770" mass="84317">MPSSRRVKPRSCLPESSDPPSSSPPSSSPIATSSSSDQDDWIKVKVEIAEANVPSLAAGIALDSTAPRAPSPEDIKPTLLTKSKIVYKHLPEHVSRELSAIWEADRRIPTVESRRRWALARGVGPVRVHNWWYRRRKVAKTLKVSIPPDSYELLVGDPDATRAKYVAEIEQAKRDLEKEEATKDDAKINKRNGKVKKENEEADTEAVFMKETERGDKKSGKRRGGENECAEDETGDGAAQPVLKKAKTPKTMRHTARLPLQAIKPHSRRTRRNRPSTPEWEVPSDDWLCGLSSASTTVSSSMPTRPSLRSSTADAASGRLDASLPLLPREPPPVDPVSFRADEISLPAASSDDPSLFVCHGRRHSDTDDIAASLDGTHATFVCAVCATPRSFDFDDFRSANLDDLETVRRDGITSATLGFSDSSAADMSTDWLDYPGNPFGLLHGSLDHYTDSANVPTDPDQPGDRRLADSTNLSDLAGRSLQPLACSPLHMKDATNHHYGYLDSMSSLVGLAALAPQAIEDKMSVPRVDQSHDLRESSLRTNTYTAIPDHASRLSLHDYKFTLHGALYYDLNTVDYAAIAFRSESYRRPSELETVTPSVRPYVLIDDVAYTHDGFRYGCAPSSVDLYSPALVDALATPRHSDKRDLPMPGEYWRSFCPEPLPGVDAGRPLATPMLVHCIATPTPVRPANAVVQLEAYAGDFADGSTHHFSKGFTQYFAESSTAMQCKRASPAHASRISDHGTTNCTKTSGPAWLLTPAVQELRFGSAKL</sequence>
<protein>
    <recommendedName>
        <fullName evidence="4">Homeobox domain-containing protein</fullName>
    </recommendedName>
</protein>